<comment type="caution">
    <text evidence="1">The sequence shown here is derived from an EMBL/GenBank/DDBJ whole genome shotgun (WGS) entry which is preliminary data.</text>
</comment>
<dbReference type="InterPro" id="IPR015943">
    <property type="entry name" value="WD40/YVTN_repeat-like_dom_sf"/>
</dbReference>
<sequence>FNEYGLIDNDPDGLGIDAEDALGTLTDVRLSPNFANDNTIFLVTENDNAVNNDSNVWLSTDGGVYWERAFTADWATAGTGIAAFSGEYATDSVVYVGETGALGIWYTANVGKTWSARTVSNLTGIQTIAAPDATTVYVGDSASGNVGKSGNSGWTWPASLVSNSGATGAVVSMKVNDSTVVVGGTAGTVRRSDDGGATWVLVGAGGLTAANVFVDFDGTTVYAVESTTGNVFRSVDGSAWIEIAAASTGDTAAVELILAPDGTLYAAEDDATTG</sequence>
<name>X1Q8J0_9ZZZZ</name>
<reference evidence="1" key="1">
    <citation type="journal article" date="2014" name="Front. Microbiol.">
        <title>High frequency of phylogenetically diverse reductive dehalogenase-homologous genes in deep subseafloor sedimentary metagenomes.</title>
        <authorList>
            <person name="Kawai M."/>
            <person name="Futagami T."/>
            <person name="Toyoda A."/>
            <person name="Takaki Y."/>
            <person name="Nishi S."/>
            <person name="Hori S."/>
            <person name="Arai W."/>
            <person name="Tsubouchi T."/>
            <person name="Morono Y."/>
            <person name="Uchiyama I."/>
            <person name="Ito T."/>
            <person name="Fujiyama A."/>
            <person name="Inagaki F."/>
            <person name="Takami H."/>
        </authorList>
    </citation>
    <scope>NUCLEOTIDE SEQUENCE</scope>
    <source>
        <strain evidence="1">Expedition CK06-06</strain>
    </source>
</reference>
<feature type="non-terminal residue" evidence="1">
    <location>
        <position position="1"/>
    </location>
</feature>
<dbReference type="SUPFAM" id="SSF110296">
    <property type="entry name" value="Oligoxyloglucan reducing end-specific cellobiohydrolase"/>
    <property type="match status" value="1"/>
</dbReference>
<dbReference type="AlphaFoldDB" id="X1Q8J0"/>
<dbReference type="EMBL" id="BARW01004599">
    <property type="protein sequence ID" value="GAI64807.1"/>
    <property type="molecule type" value="Genomic_DNA"/>
</dbReference>
<dbReference type="Gene3D" id="2.130.10.10">
    <property type="entry name" value="YVTN repeat-like/Quinoprotein amine dehydrogenase"/>
    <property type="match status" value="1"/>
</dbReference>
<protein>
    <recommendedName>
        <fullName evidence="2">Photosynthesis system II assembly factor Ycf48/Hcf136-like domain-containing protein</fullName>
    </recommendedName>
</protein>
<evidence type="ECO:0000313" key="1">
    <source>
        <dbReference type="EMBL" id="GAI64807.1"/>
    </source>
</evidence>
<proteinExistence type="predicted"/>
<organism evidence="1">
    <name type="scientific">marine sediment metagenome</name>
    <dbReference type="NCBI Taxonomy" id="412755"/>
    <lineage>
        <taxon>unclassified sequences</taxon>
        <taxon>metagenomes</taxon>
        <taxon>ecological metagenomes</taxon>
    </lineage>
</organism>
<accession>X1Q8J0</accession>
<feature type="non-terminal residue" evidence="1">
    <location>
        <position position="274"/>
    </location>
</feature>
<gene>
    <name evidence="1" type="ORF">S12H4_10650</name>
</gene>
<evidence type="ECO:0008006" key="2">
    <source>
        <dbReference type="Google" id="ProtNLM"/>
    </source>
</evidence>